<feature type="transmembrane region" description="Helical" evidence="7">
    <location>
        <begin position="99"/>
        <end position="117"/>
    </location>
</feature>
<dbReference type="GO" id="GO:0043190">
    <property type="term" value="C:ATP-binding cassette (ABC) transporter complex"/>
    <property type="evidence" value="ECO:0007669"/>
    <property type="project" value="TreeGrafter"/>
</dbReference>
<sequence>MRKIDKLVIKNFLGPFVLTTLVVVFIFLLRFLMLYFDDFVGKDLGLKTFAQLFAYFSLITVPISLPLSTLLAALMSFGNLGEHTELTAIKSAGIPLGRVIMPTLVFTIFISIFSFWFNNNVTPWANLKGYSLLWDIRTTKVALNIQEGIFYREIPGYAIKVKEKLPDNETLKDVIVYNHTQRNGNKNVTVADSGRMYTMYNDHYLVFELYNGFNYSETKTNQGLNDTQFYRNGFKRNRLVFSLESFNMQKTSENQFKYHEYMKNISELKDQIDTAQIQIDQTAKTQLSSLKTMHTYQFKELPERWSVDSLTGDSTLLTIKPGAWIQEKMKLLDDSRRYEEIWTLSQSTAHSFASQLQNNHAILGSKRRTMYSADIERWHKYTYAVACLAMFIIGASLGSIIKKGGFGMPVLIAISFFILYYVMMQLADKNAKEGFIPVVVAVWIPDLILSIIGAIFISKATKDASIFDTEVYAKIWEKFLAILPKKKSPSLKTSIE</sequence>
<feature type="transmembrane region" description="Helical" evidence="7">
    <location>
        <begin position="12"/>
        <end position="33"/>
    </location>
</feature>
<evidence type="ECO:0000256" key="5">
    <source>
        <dbReference type="ARBA" id="ARBA00023136"/>
    </source>
</evidence>
<evidence type="ECO:0000256" key="3">
    <source>
        <dbReference type="ARBA" id="ARBA00022692"/>
    </source>
</evidence>
<dbReference type="STRING" id="1605367.AFM12_03070"/>
<dbReference type="EMBL" id="LGTQ01000005">
    <property type="protein sequence ID" value="KPM49596.1"/>
    <property type="molecule type" value="Genomic_DNA"/>
</dbReference>
<feature type="transmembrane region" description="Helical" evidence="7">
    <location>
        <begin position="53"/>
        <end position="78"/>
    </location>
</feature>
<feature type="transmembrane region" description="Helical" evidence="7">
    <location>
        <begin position="435"/>
        <end position="457"/>
    </location>
</feature>
<dbReference type="AlphaFoldDB" id="A0A0N8HAA1"/>
<accession>A0A0N8HAA1</accession>
<feature type="transmembrane region" description="Helical" evidence="7">
    <location>
        <begin position="406"/>
        <end position="423"/>
    </location>
</feature>
<dbReference type="PANTHER" id="PTHR33529">
    <property type="entry name" value="SLR0882 PROTEIN-RELATED"/>
    <property type="match status" value="1"/>
</dbReference>
<keyword evidence="9" id="KW-1185">Reference proteome</keyword>
<evidence type="ECO:0000256" key="1">
    <source>
        <dbReference type="ARBA" id="ARBA00004651"/>
    </source>
</evidence>
<keyword evidence="4 7" id="KW-1133">Transmembrane helix</keyword>
<dbReference type="Proteomes" id="UP000050454">
    <property type="component" value="Unassembled WGS sequence"/>
</dbReference>
<comment type="subcellular location">
    <subcellularLocation>
        <location evidence="1">Cell membrane</location>
        <topology evidence="1">Multi-pass membrane protein</topology>
    </subcellularLocation>
</comment>
<feature type="transmembrane region" description="Helical" evidence="7">
    <location>
        <begin position="381"/>
        <end position="401"/>
    </location>
</feature>
<dbReference type="OrthoDB" id="1096108at2"/>
<dbReference type="RefSeq" id="WP_055143802.1">
    <property type="nucleotide sequence ID" value="NZ_JXSZ01000005.1"/>
</dbReference>
<gene>
    <name evidence="8" type="ORF">AFM12_03070</name>
</gene>
<keyword evidence="6" id="KW-0175">Coiled coil</keyword>
<evidence type="ECO:0000256" key="6">
    <source>
        <dbReference type="SAM" id="Coils"/>
    </source>
</evidence>
<comment type="caution">
    <text evidence="8">The sequence shown here is derived from an EMBL/GenBank/DDBJ whole genome shotgun (WGS) entry which is preliminary data.</text>
</comment>
<evidence type="ECO:0000256" key="4">
    <source>
        <dbReference type="ARBA" id="ARBA00022989"/>
    </source>
</evidence>
<evidence type="ECO:0000313" key="9">
    <source>
        <dbReference type="Proteomes" id="UP000050454"/>
    </source>
</evidence>
<feature type="coiled-coil region" evidence="6">
    <location>
        <begin position="258"/>
        <end position="285"/>
    </location>
</feature>
<evidence type="ECO:0000256" key="7">
    <source>
        <dbReference type="SAM" id="Phobius"/>
    </source>
</evidence>
<reference evidence="8 9" key="1">
    <citation type="submission" date="2015-07" db="EMBL/GenBank/DDBJ databases">
        <title>The draft genome sequence of Leadbetterella sp. JN14-9.</title>
        <authorList>
            <person name="Liu Y."/>
            <person name="Du J."/>
            <person name="Shao Z."/>
        </authorList>
    </citation>
    <scope>NUCLEOTIDE SEQUENCE [LARGE SCALE GENOMIC DNA]</scope>
    <source>
        <strain evidence="8 9">JN14-9</strain>
    </source>
</reference>
<keyword evidence="5 7" id="KW-0472">Membrane</keyword>
<organism evidence="8 9">
    <name type="scientific">Jiulongibacter sediminis</name>
    <dbReference type="NCBI Taxonomy" id="1605367"/>
    <lineage>
        <taxon>Bacteria</taxon>
        <taxon>Pseudomonadati</taxon>
        <taxon>Bacteroidota</taxon>
        <taxon>Cytophagia</taxon>
        <taxon>Cytophagales</taxon>
        <taxon>Leadbetterellaceae</taxon>
        <taxon>Jiulongibacter</taxon>
    </lineage>
</organism>
<name>A0A0N8HAA1_9BACT</name>
<evidence type="ECO:0000313" key="8">
    <source>
        <dbReference type="EMBL" id="KPM49596.1"/>
    </source>
</evidence>
<dbReference type="Pfam" id="PF03739">
    <property type="entry name" value="LptF_LptG"/>
    <property type="match status" value="1"/>
</dbReference>
<proteinExistence type="predicted"/>
<dbReference type="GO" id="GO:0015920">
    <property type="term" value="P:lipopolysaccharide transport"/>
    <property type="evidence" value="ECO:0007669"/>
    <property type="project" value="TreeGrafter"/>
</dbReference>
<dbReference type="InterPro" id="IPR005495">
    <property type="entry name" value="LptG/LptF_permease"/>
</dbReference>
<protein>
    <submittedName>
        <fullName evidence="8">Permease</fullName>
    </submittedName>
</protein>
<evidence type="ECO:0000256" key="2">
    <source>
        <dbReference type="ARBA" id="ARBA00022475"/>
    </source>
</evidence>
<dbReference type="PANTHER" id="PTHR33529:SF6">
    <property type="entry name" value="YJGP_YJGQ FAMILY PERMEASE"/>
    <property type="match status" value="1"/>
</dbReference>
<keyword evidence="3 7" id="KW-0812">Transmembrane</keyword>
<keyword evidence="2" id="KW-1003">Cell membrane</keyword>